<keyword evidence="2" id="KW-1185">Reference proteome</keyword>
<dbReference type="SUPFAM" id="SSF51905">
    <property type="entry name" value="FAD/NAD(P)-binding domain"/>
    <property type="match status" value="1"/>
</dbReference>
<evidence type="ECO:0008006" key="3">
    <source>
        <dbReference type="Google" id="ProtNLM"/>
    </source>
</evidence>
<evidence type="ECO:0000313" key="2">
    <source>
        <dbReference type="Proteomes" id="UP000193648"/>
    </source>
</evidence>
<dbReference type="OrthoDB" id="655030at2759"/>
<dbReference type="InterPro" id="IPR050562">
    <property type="entry name" value="FAD_mOase_fung"/>
</dbReference>
<reference evidence="1 2" key="1">
    <citation type="submission" date="2016-07" db="EMBL/GenBank/DDBJ databases">
        <title>Pervasive Adenine N6-methylation of Active Genes in Fungi.</title>
        <authorList>
            <consortium name="DOE Joint Genome Institute"/>
            <person name="Mondo S.J."/>
            <person name="Dannebaum R.O."/>
            <person name="Kuo R.C."/>
            <person name="Labutti K."/>
            <person name="Haridas S."/>
            <person name="Kuo A."/>
            <person name="Salamov A."/>
            <person name="Ahrendt S.R."/>
            <person name="Lipzen A."/>
            <person name="Sullivan W."/>
            <person name="Andreopoulos W.B."/>
            <person name="Clum A."/>
            <person name="Lindquist E."/>
            <person name="Daum C."/>
            <person name="Ramamoorthy G.K."/>
            <person name="Gryganskyi A."/>
            <person name="Culley D."/>
            <person name="Magnuson J.K."/>
            <person name="James T.Y."/>
            <person name="O'Malley M.A."/>
            <person name="Stajich J.E."/>
            <person name="Spatafora J.W."/>
            <person name="Visel A."/>
            <person name="Grigoriev I.V."/>
        </authorList>
    </citation>
    <scope>NUCLEOTIDE SEQUENCE [LARGE SCALE GENOMIC DNA]</scope>
    <source>
        <strain evidence="1 2">NRRL 3116</strain>
    </source>
</reference>
<evidence type="ECO:0000313" key="1">
    <source>
        <dbReference type="EMBL" id="ORZ26817.1"/>
    </source>
</evidence>
<organism evidence="1 2">
    <name type="scientific">Lobosporangium transversale</name>
    <dbReference type="NCBI Taxonomy" id="64571"/>
    <lineage>
        <taxon>Eukaryota</taxon>
        <taxon>Fungi</taxon>
        <taxon>Fungi incertae sedis</taxon>
        <taxon>Mucoromycota</taxon>
        <taxon>Mortierellomycotina</taxon>
        <taxon>Mortierellomycetes</taxon>
        <taxon>Mortierellales</taxon>
        <taxon>Mortierellaceae</taxon>
        <taxon>Lobosporangium</taxon>
    </lineage>
</organism>
<accession>A0A1Y2GX16</accession>
<dbReference type="InParanoid" id="A0A1Y2GX16"/>
<gene>
    <name evidence="1" type="ORF">BCR41DRAFT_368330</name>
</gene>
<dbReference type="PANTHER" id="PTHR47356">
    <property type="entry name" value="FAD-DEPENDENT MONOOXYGENASE ASQG-RELATED"/>
    <property type="match status" value="1"/>
</dbReference>
<dbReference type="GeneID" id="33568216"/>
<dbReference type="Gene3D" id="3.50.50.60">
    <property type="entry name" value="FAD/NAD(P)-binding domain"/>
    <property type="match status" value="1"/>
</dbReference>
<dbReference type="AlphaFoldDB" id="A0A1Y2GX16"/>
<protein>
    <recommendedName>
        <fullName evidence="3">FAD-binding domain-containing protein</fullName>
    </recommendedName>
</protein>
<comment type="caution">
    <text evidence="1">The sequence shown here is derived from an EMBL/GenBank/DDBJ whole genome shotgun (WGS) entry which is preliminary data.</text>
</comment>
<dbReference type="EMBL" id="MCFF01000006">
    <property type="protein sequence ID" value="ORZ26817.1"/>
    <property type="molecule type" value="Genomic_DNA"/>
</dbReference>
<dbReference type="PANTHER" id="PTHR47356:SF2">
    <property type="entry name" value="FAD-BINDING DOMAIN-CONTAINING PROTEIN-RELATED"/>
    <property type="match status" value="1"/>
</dbReference>
<sequence>MALGPNILPMFEQLGMLDEIRNISVPVTKVSILNGNMKKLATMELLGEKEPKLYELLYRRVPAEKISLNKKVLRFEEKTEGGLSRVAIYCSDNTVFEGDLLVGADGAYSAVRQCLYKHLDETLGILPKEDRESFSIGYVSMLGTTNPQDPEKYPQLKERHAQYGRVLGGNRRGWSAVNVAGHQICWALNIQLSEEEAKDQQFRNSEWGPEANEAMIREFQDLPCPWGGKMKDLIDATPKDLISKIFLEEKVFSTWYYGRTVLIGDGAVNAMQDAVVLANCLYNMTDNSSKSIQTAFEEYYAQRYHRAHAQFITSNGMSKIMSGQTLAERMLRKTILNYTPNWIQQQYIAKSFEYRPQIAWLPLVKNRGTTRVLPQEGKRSVE</sequence>
<dbReference type="GO" id="GO:0004497">
    <property type="term" value="F:monooxygenase activity"/>
    <property type="evidence" value="ECO:0007669"/>
    <property type="project" value="InterPro"/>
</dbReference>
<proteinExistence type="predicted"/>
<dbReference type="RefSeq" id="XP_021884580.1">
    <property type="nucleotide sequence ID" value="XM_022026373.1"/>
</dbReference>
<dbReference type="Proteomes" id="UP000193648">
    <property type="component" value="Unassembled WGS sequence"/>
</dbReference>
<dbReference type="InterPro" id="IPR036188">
    <property type="entry name" value="FAD/NAD-bd_sf"/>
</dbReference>
<name>A0A1Y2GX16_9FUNG</name>